<dbReference type="AlphaFoldDB" id="A0A090TFV2"/>
<sequence>MGYFFDEQGNVLEDIKLHEELISIRPEKLRDIPMVIGVAGGTVKAEAILAALKGQYINALVTNEATATKILELIPN</sequence>
<dbReference type="InterPro" id="IPR051054">
    <property type="entry name" value="SorC_transcr_regulators"/>
</dbReference>
<reference evidence="6 7" key="2">
    <citation type="submission" date="2014-09" db="EMBL/GenBank/DDBJ databases">
        <authorList>
            <consortium name="NBRP consortium"/>
            <person name="Sawabe T."/>
            <person name="Meirelles P."/>
            <person name="Nakanishi M."/>
            <person name="Sayaka M."/>
            <person name="Hattori M."/>
            <person name="Ohkuma M."/>
        </authorList>
    </citation>
    <scope>NUCLEOTIDE SEQUENCE [LARGE SCALE GENOMIC DNA]</scope>
    <source>
        <strain evidence="6 7">JCM 19240</strain>
    </source>
</reference>
<dbReference type="GO" id="GO:0030246">
    <property type="term" value="F:carbohydrate binding"/>
    <property type="evidence" value="ECO:0007669"/>
    <property type="project" value="InterPro"/>
</dbReference>
<dbReference type="Pfam" id="PF04198">
    <property type="entry name" value="Sugar-bind"/>
    <property type="match status" value="1"/>
</dbReference>
<organism evidence="6 7">
    <name type="scientific">Vibrio maritimus</name>
    <dbReference type="NCBI Taxonomy" id="990268"/>
    <lineage>
        <taxon>Bacteria</taxon>
        <taxon>Pseudomonadati</taxon>
        <taxon>Pseudomonadota</taxon>
        <taxon>Gammaproteobacteria</taxon>
        <taxon>Vibrionales</taxon>
        <taxon>Vibrionaceae</taxon>
        <taxon>Vibrio</taxon>
    </lineage>
</organism>
<reference evidence="6 7" key="1">
    <citation type="submission" date="2014-09" db="EMBL/GenBank/DDBJ databases">
        <title>Vibrio maritimus JCM 19240. (C210) whole genome shotgun sequence.</title>
        <authorList>
            <person name="Sawabe T."/>
            <person name="Meirelles P."/>
            <person name="Nakanishi M."/>
            <person name="Sayaka M."/>
            <person name="Hattori M."/>
            <person name="Ohkuma M."/>
        </authorList>
    </citation>
    <scope>NUCLEOTIDE SEQUENCE [LARGE SCALE GENOMIC DNA]</scope>
    <source>
        <strain evidence="6 7">JCM 19240</strain>
    </source>
</reference>
<dbReference type="InterPro" id="IPR007324">
    <property type="entry name" value="Sugar-bd_dom_put"/>
</dbReference>
<evidence type="ECO:0000256" key="2">
    <source>
        <dbReference type="ARBA" id="ARBA00023015"/>
    </source>
</evidence>
<dbReference type="PANTHER" id="PTHR34294:SF1">
    <property type="entry name" value="TRANSCRIPTIONAL REGULATOR LSRR"/>
    <property type="match status" value="1"/>
</dbReference>
<dbReference type="PANTHER" id="PTHR34294">
    <property type="entry name" value="TRANSCRIPTIONAL REGULATOR-RELATED"/>
    <property type="match status" value="1"/>
</dbReference>
<keyword evidence="7" id="KW-1185">Reference proteome</keyword>
<keyword evidence="3" id="KW-0238">DNA-binding</keyword>
<protein>
    <submittedName>
        <fullName evidence="6">LsrR transcriptional repressor of lsr operon</fullName>
    </submittedName>
</protein>
<evidence type="ECO:0000313" key="6">
    <source>
        <dbReference type="EMBL" id="GAL37634.1"/>
    </source>
</evidence>
<comment type="caution">
    <text evidence="6">The sequence shown here is derived from an EMBL/GenBank/DDBJ whole genome shotgun (WGS) entry which is preliminary data.</text>
</comment>
<dbReference type="InterPro" id="IPR037171">
    <property type="entry name" value="NagB/RpiA_transferase-like"/>
</dbReference>
<evidence type="ECO:0000256" key="3">
    <source>
        <dbReference type="ARBA" id="ARBA00023125"/>
    </source>
</evidence>
<dbReference type="SUPFAM" id="SSF100950">
    <property type="entry name" value="NagB/RpiA/CoA transferase-like"/>
    <property type="match status" value="1"/>
</dbReference>
<evidence type="ECO:0000256" key="1">
    <source>
        <dbReference type="ARBA" id="ARBA00010466"/>
    </source>
</evidence>
<comment type="similarity">
    <text evidence="1">Belongs to the SorC transcriptional regulatory family.</text>
</comment>
<dbReference type="GO" id="GO:0003677">
    <property type="term" value="F:DNA binding"/>
    <property type="evidence" value="ECO:0007669"/>
    <property type="project" value="UniProtKB-KW"/>
</dbReference>
<evidence type="ECO:0000313" key="7">
    <source>
        <dbReference type="Proteomes" id="UP000029224"/>
    </source>
</evidence>
<evidence type="ECO:0000256" key="4">
    <source>
        <dbReference type="ARBA" id="ARBA00023163"/>
    </source>
</evidence>
<name>A0A090TFV2_9VIBR</name>
<evidence type="ECO:0000259" key="5">
    <source>
        <dbReference type="Pfam" id="PF04198"/>
    </source>
</evidence>
<accession>A0A090TFV2</accession>
<keyword evidence="2" id="KW-0805">Transcription regulation</keyword>
<dbReference type="Proteomes" id="UP000029224">
    <property type="component" value="Unassembled WGS sequence"/>
</dbReference>
<gene>
    <name evidence="6" type="ORF">JCM19240_6812</name>
</gene>
<dbReference type="Gene3D" id="3.40.50.1360">
    <property type="match status" value="1"/>
</dbReference>
<proteinExistence type="inferred from homology"/>
<dbReference type="EMBL" id="BBMT01000019">
    <property type="protein sequence ID" value="GAL37634.1"/>
    <property type="molecule type" value="Genomic_DNA"/>
</dbReference>
<keyword evidence="4" id="KW-0804">Transcription</keyword>
<feature type="domain" description="Sugar-binding" evidence="5">
    <location>
        <begin position="1"/>
        <end position="72"/>
    </location>
</feature>